<dbReference type="AlphaFoldDB" id="A0A6A5HSL6"/>
<name>A0A6A5HSL6_CAERE</name>
<feature type="region of interest" description="Disordered" evidence="1">
    <location>
        <begin position="71"/>
        <end position="92"/>
    </location>
</feature>
<dbReference type="GeneID" id="78773233"/>
<comment type="caution">
    <text evidence="2">The sequence shown here is derived from an EMBL/GenBank/DDBJ whole genome shotgun (WGS) entry which is preliminary data.</text>
</comment>
<evidence type="ECO:0000313" key="3">
    <source>
        <dbReference type="Proteomes" id="UP000483820"/>
    </source>
</evidence>
<organism evidence="2 3">
    <name type="scientific">Caenorhabditis remanei</name>
    <name type="common">Caenorhabditis vulgaris</name>
    <dbReference type="NCBI Taxonomy" id="31234"/>
    <lineage>
        <taxon>Eukaryota</taxon>
        <taxon>Metazoa</taxon>
        <taxon>Ecdysozoa</taxon>
        <taxon>Nematoda</taxon>
        <taxon>Chromadorea</taxon>
        <taxon>Rhabditida</taxon>
        <taxon>Rhabditina</taxon>
        <taxon>Rhabditomorpha</taxon>
        <taxon>Rhabditoidea</taxon>
        <taxon>Rhabditidae</taxon>
        <taxon>Peloderinae</taxon>
        <taxon>Caenorhabditis</taxon>
    </lineage>
</organism>
<dbReference type="RefSeq" id="XP_053591500.1">
    <property type="nucleotide sequence ID" value="XM_053722855.1"/>
</dbReference>
<dbReference type="CTD" id="78773233"/>
<dbReference type="KEGG" id="crq:GCK72_001144"/>
<accession>A0A6A5HSL6</accession>
<dbReference type="EMBL" id="WUAV01000001">
    <property type="protein sequence ID" value="KAF1769327.1"/>
    <property type="molecule type" value="Genomic_DNA"/>
</dbReference>
<protein>
    <submittedName>
        <fullName evidence="2">Uncharacterized protein</fullName>
    </submittedName>
</protein>
<feature type="compositionally biased region" description="Basic and acidic residues" evidence="1">
    <location>
        <begin position="71"/>
        <end position="82"/>
    </location>
</feature>
<sequence>MRVPRLLPLPNRFENHSTTAASLSELKRPVVSFAELQWTVAISFSELKIGQIRKRLSGIALKAPEAFRTKSDTEDSSYEKSTSRSSSGDSSGFDEAIKSIKCYGILDDETTKLLDGIICVRARWHSGQLQLFNVLEEKVEKDSNDDEDDCHASPILNALRTLTSSEPICSHFFFCQNPHRLFTIVISVRFRCS</sequence>
<proteinExistence type="predicted"/>
<evidence type="ECO:0000256" key="1">
    <source>
        <dbReference type="SAM" id="MobiDB-lite"/>
    </source>
</evidence>
<gene>
    <name evidence="2" type="ORF">GCK72_001144</name>
</gene>
<reference evidence="2 3" key="1">
    <citation type="submission" date="2019-12" db="EMBL/GenBank/DDBJ databases">
        <title>Chromosome-level assembly of the Caenorhabditis remanei genome.</title>
        <authorList>
            <person name="Teterina A.A."/>
            <person name="Willis J.H."/>
            <person name="Phillips P.C."/>
        </authorList>
    </citation>
    <scope>NUCLEOTIDE SEQUENCE [LARGE SCALE GENOMIC DNA]</scope>
    <source>
        <strain evidence="2 3">PX506</strain>
        <tissue evidence="2">Whole organism</tissue>
    </source>
</reference>
<evidence type="ECO:0000313" key="2">
    <source>
        <dbReference type="EMBL" id="KAF1769327.1"/>
    </source>
</evidence>
<dbReference type="Proteomes" id="UP000483820">
    <property type="component" value="Chromosome I"/>
</dbReference>